<accession>A0A1Y1UVE3</accession>
<sequence length="325" mass="36495">MDKFSIGTKLAIAGTTVACIPSLVSLYYDRLGLGKPPVDLLKYFSSLHVIYRAPRFHFCSTLQSIVAHMFHHMDIHHFKANILCFTSSALSANLGFFGTINMLVSGGLVGITVDILDRCKFRGNTLAIVGKTGLDVYNNPMPTIKNTQNMWNWFYNKIANPELVNYVARTIKPNTNISSTVFSVCGLDAAVCAIIGVDAYKLYRESGTEISDAWNDAMGLKRSNGHYHIVGRLGIMATEIATLVLEPHVKTSRRLYGEERHVGVAGRIASFLFGFITYATYDILKDYWKKHERANYRGIKGRIAKDVDGKKKPFKEYTMNDDYFF</sequence>
<dbReference type="Proteomes" id="UP000193719">
    <property type="component" value="Unassembled WGS sequence"/>
</dbReference>
<organism evidence="1 2">
    <name type="scientific">Piromyces finnis</name>
    <dbReference type="NCBI Taxonomy" id="1754191"/>
    <lineage>
        <taxon>Eukaryota</taxon>
        <taxon>Fungi</taxon>
        <taxon>Fungi incertae sedis</taxon>
        <taxon>Chytridiomycota</taxon>
        <taxon>Chytridiomycota incertae sedis</taxon>
        <taxon>Neocallimastigomycetes</taxon>
        <taxon>Neocallimastigales</taxon>
        <taxon>Neocallimastigaceae</taxon>
        <taxon>Piromyces</taxon>
    </lineage>
</organism>
<dbReference type="AlphaFoldDB" id="A0A1Y1UVE3"/>
<name>A0A1Y1UVE3_9FUNG</name>
<keyword evidence="2" id="KW-1185">Reference proteome</keyword>
<gene>
    <name evidence="1" type="ORF">BCR36DRAFT_169040</name>
</gene>
<evidence type="ECO:0000313" key="2">
    <source>
        <dbReference type="Proteomes" id="UP000193719"/>
    </source>
</evidence>
<dbReference type="EMBL" id="MCFH01000074">
    <property type="protein sequence ID" value="ORX41953.1"/>
    <property type="molecule type" value="Genomic_DNA"/>
</dbReference>
<reference evidence="1 2" key="2">
    <citation type="submission" date="2016-08" db="EMBL/GenBank/DDBJ databases">
        <title>Pervasive Adenine N6-methylation of Active Genes in Fungi.</title>
        <authorList>
            <consortium name="DOE Joint Genome Institute"/>
            <person name="Mondo S.J."/>
            <person name="Dannebaum R.O."/>
            <person name="Kuo R.C."/>
            <person name="Labutti K."/>
            <person name="Haridas S."/>
            <person name="Kuo A."/>
            <person name="Salamov A."/>
            <person name="Ahrendt S.R."/>
            <person name="Lipzen A."/>
            <person name="Sullivan W."/>
            <person name="Andreopoulos W.B."/>
            <person name="Clum A."/>
            <person name="Lindquist E."/>
            <person name="Daum C."/>
            <person name="Ramamoorthy G.K."/>
            <person name="Gryganskyi A."/>
            <person name="Culley D."/>
            <person name="Magnuson J.K."/>
            <person name="James T.Y."/>
            <person name="O'Malley M.A."/>
            <person name="Stajich J.E."/>
            <person name="Spatafora J.W."/>
            <person name="Visel A."/>
            <person name="Grigoriev I.V."/>
        </authorList>
    </citation>
    <scope>NUCLEOTIDE SEQUENCE [LARGE SCALE GENOMIC DNA]</scope>
    <source>
        <strain evidence="2">finn</strain>
    </source>
</reference>
<comment type="caution">
    <text evidence="1">The sequence shown here is derived from an EMBL/GenBank/DDBJ whole genome shotgun (WGS) entry which is preliminary data.</text>
</comment>
<evidence type="ECO:0000313" key="1">
    <source>
        <dbReference type="EMBL" id="ORX41953.1"/>
    </source>
</evidence>
<protein>
    <submittedName>
        <fullName evidence="1">Uncharacterized protein</fullName>
    </submittedName>
</protein>
<reference evidence="1 2" key="1">
    <citation type="submission" date="2016-08" db="EMBL/GenBank/DDBJ databases">
        <title>Genomes of anaerobic fungi encode conserved fungal cellulosomes for biomass hydrolysis.</title>
        <authorList>
            <consortium name="DOE Joint Genome Institute"/>
            <person name="Haitjema C.H."/>
            <person name="Gilmore S.P."/>
            <person name="Henske J.K."/>
            <person name="Solomon K.V."/>
            <person name="De Groot R."/>
            <person name="Kuo A."/>
            <person name="Mondo S.J."/>
            <person name="Salamov A.A."/>
            <person name="Labutti K."/>
            <person name="Zhao Z."/>
            <person name="Chiniquy J."/>
            <person name="Barry K."/>
            <person name="Brewer H.M."/>
            <person name="Purvine S.O."/>
            <person name="Wright A.T."/>
            <person name="Boxma B."/>
            <person name="Van Alen T."/>
            <person name="Hackstein J.H."/>
            <person name="Baker S.E."/>
            <person name="Grigoriev I.V."/>
            <person name="O'Malley M.A."/>
        </authorList>
    </citation>
    <scope>NUCLEOTIDE SEQUENCE [LARGE SCALE GENOMIC DNA]</scope>
    <source>
        <strain evidence="2">finn</strain>
    </source>
</reference>
<dbReference type="OrthoDB" id="2118455at2759"/>
<proteinExistence type="predicted"/>